<dbReference type="InterPro" id="IPR000917">
    <property type="entry name" value="Sulfatase_N"/>
</dbReference>
<dbReference type="GO" id="GO:0005737">
    <property type="term" value="C:cytoplasm"/>
    <property type="evidence" value="ECO:0007669"/>
    <property type="project" value="TreeGrafter"/>
</dbReference>
<dbReference type="EMBL" id="EU476008">
    <property type="protein sequence ID" value="ACB13617.1"/>
    <property type="molecule type" value="Genomic_DNA"/>
</dbReference>
<dbReference type="PANTHER" id="PTHR45953">
    <property type="entry name" value="IDURONATE 2-SULFATASE"/>
    <property type="match status" value="1"/>
</dbReference>
<dbReference type="PANTHER" id="PTHR45953:SF1">
    <property type="entry name" value="IDURONATE 2-SULFATASE"/>
    <property type="match status" value="1"/>
</dbReference>
<protein>
    <submittedName>
        <fullName evidence="4">Putative phosphonate monoester hydrolase</fullName>
    </submittedName>
</protein>
<dbReference type="AlphaFoldDB" id="B1PM50"/>
<evidence type="ECO:0000313" key="4">
    <source>
        <dbReference type="EMBL" id="ACB13617.1"/>
    </source>
</evidence>
<sequence>MNCLSNFKRCRMAKQRNVLFITIDQLRADCLIGGLADHVDLPNMRAFVNEGVTFERNFSVANPCGPSRASMLTGQYAMNHRSVRNGTPLRHDTPSIASEMRKVGYLPMLFGYTDTSQDPHAFDSNDPALKSYEYPMPGFHEVTEMRLEASFPWRSHLKKKGYEFDNYWDVYKPVAQDGGAPKLNDPAFYAAEDSDTAFLTDSFLNNMGAYSDQNWFAHLTYIRPHPPLVAPAPYNDMYDPAKLPLPTRDDSVADEMAKHPFLGAIDPSLAIAGTVVGFDDVAPTDENIQTLRSVYLGLATEVDHHIGRVIQFLKDTDQYDTTLVVITADHGELLGDHFGWGKMSVYDAAFRTPLMIRMPGLNNAGARIDAITESIDVTPTILDWIGADIPNSMDGRSLLPILQGAISDDWRSYSFSELDFGSSSDPNARQQALGTTSSASCFSILRDERFNLVEFAADLPPVLFDRQGKWESENVAAKPEYAQDVMRLTRQMLRHRMRNADHTLSLFEITSDGPKMTKRFP</sequence>
<organism evidence="4">
    <name type="scientific">uncultured alpha proteobacterium 01-003886</name>
    <dbReference type="NCBI Taxonomy" id="511970"/>
    <lineage>
        <taxon>Bacteria</taxon>
        <taxon>Pseudomonadati</taxon>
        <taxon>Pseudomonadota</taxon>
        <taxon>Alphaproteobacteria</taxon>
        <taxon>environmental samples</taxon>
    </lineage>
</organism>
<feature type="domain" description="Sulfatase N-terminal" evidence="3">
    <location>
        <begin position="16"/>
        <end position="386"/>
    </location>
</feature>
<keyword evidence="1" id="KW-0479">Metal-binding</keyword>
<dbReference type="Pfam" id="PF00884">
    <property type="entry name" value="Sulfatase"/>
    <property type="match status" value="1"/>
</dbReference>
<evidence type="ECO:0000256" key="2">
    <source>
        <dbReference type="ARBA" id="ARBA00022801"/>
    </source>
</evidence>
<evidence type="ECO:0000256" key="1">
    <source>
        <dbReference type="ARBA" id="ARBA00022723"/>
    </source>
</evidence>
<dbReference type="Gene3D" id="3.40.720.10">
    <property type="entry name" value="Alkaline Phosphatase, subunit A"/>
    <property type="match status" value="1"/>
</dbReference>
<dbReference type="GO" id="GO:0046872">
    <property type="term" value="F:metal ion binding"/>
    <property type="evidence" value="ECO:0007669"/>
    <property type="project" value="UniProtKB-KW"/>
</dbReference>
<dbReference type="Gene3D" id="6.10.250.3360">
    <property type="match status" value="1"/>
</dbReference>
<name>B1PM50_9PROT</name>
<dbReference type="GO" id="GO:0008484">
    <property type="term" value="F:sulfuric ester hydrolase activity"/>
    <property type="evidence" value="ECO:0007669"/>
    <property type="project" value="TreeGrafter"/>
</dbReference>
<dbReference type="InterPro" id="IPR017850">
    <property type="entry name" value="Alkaline_phosphatase_core_sf"/>
</dbReference>
<evidence type="ECO:0000259" key="3">
    <source>
        <dbReference type="Pfam" id="PF00884"/>
    </source>
</evidence>
<proteinExistence type="predicted"/>
<keyword evidence="2 4" id="KW-0378">Hydrolase</keyword>
<accession>B1PM50</accession>
<reference evidence="4" key="1">
    <citation type="journal article" date="2008" name="Environ. Microbiol.">
        <title>Potential for phosphonoacetate utilization by marine bacteria in temperate coastal waters.</title>
        <authorList>
            <person name="Gilbert J.A."/>
            <person name="Thomas S."/>
            <person name="Cooley N.A."/>
            <person name="Kulakova A."/>
            <person name="Field D."/>
            <person name="Booth T."/>
            <person name="McGrath J.W."/>
            <person name="Quinn J.P."/>
            <person name="Joint I."/>
        </authorList>
    </citation>
    <scope>NUCLEOTIDE SEQUENCE</scope>
</reference>
<dbReference type="SUPFAM" id="SSF53649">
    <property type="entry name" value="Alkaline phosphatase-like"/>
    <property type="match status" value="1"/>
</dbReference>